<name>A0A1Y5F7F0_9BACT</name>
<organism evidence="2 3">
    <name type="scientific">Halobacteriovorax marinus</name>
    <dbReference type="NCBI Taxonomy" id="97084"/>
    <lineage>
        <taxon>Bacteria</taxon>
        <taxon>Pseudomonadati</taxon>
        <taxon>Bdellovibrionota</taxon>
        <taxon>Bacteriovoracia</taxon>
        <taxon>Bacteriovoracales</taxon>
        <taxon>Halobacteriovoraceae</taxon>
        <taxon>Halobacteriovorax</taxon>
    </lineage>
</organism>
<dbReference type="Proteomes" id="UP000196531">
    <property type="component" value="Unassembled WGS sequence"/>
</dbReference>
<protein>
    <recommendedName>
        <fullName evidence="4">Lipoprotein</fullName>
    </recommendedName>
</protein>
<gene>
    <name evidence="2" type="ORF">A9Q84_09940</name>
</gene>
<evidence type="ECO:0008006" key="4">
    <source>
        <dbReference type="Google" id="ProtNLM"/>
    </source>
</evidence>
<evidence type="ECO:0000313" key="2">
    <source>
        <dbReference type="EMBL" id="OUR96655.1"/>
    </source>
</evidence>
<evidence type="ECO:0000313" key="3">
    <source>
        <dbReference type="Proteomes" id="UP000196531"/>
    </source>
</evidence>
<dbReference type="AlphaFoldDB" id="A0A1Y5F7F0"/>
<dbReference type="PROSITE" id="PS51257">
    <property type="entry name" value="PROKAR_LIPOPROTEIN"/>
    <property type="match status" value="1"/>
</dbReference>
<proteinExistence type="predicted"/>
<feature type="region of interest" description="Disordered" evidence="1">
    <location>
        <begin position="128"/>
        <end position="147"/>
    </location>
</feature>
<feature type="compositionally biased region" description="Low complexity" evidence="1">
    <location>
        <begin position="128"/>
        <end position="143"/>
    </location>
</feature>
<accession>A0A1Y5F7F0</accession>
<dbReference type="EMBL" id="MAAO01000006">
    <property type="protein sequence ID" value="OUR96655.1"/>
    <property type="molecule type" value="Genomic_DNA"/>
</dbReference>
<comment type="caution">
    <text evidence="2">The sequence shown here is derived from an EMBL/GenBank/DDBJ whole genome shotgun (WGS) entry which is preliminary data.</text>
</comment>
<reference evidence="3" key="1">
    <citation type="journal article" date="2017" name="Proc. Natl. Acad. Sci. U.S.A.">
        <title>Simulation of Deepwater Horizon oil plume reveals substrate specialization within a complex community of hydrocarbon-degraders.</title>
        <authorList>
            <person name="Hu P."/>
            <person name="Dubinsky E.A."/>
            <person name="Probst A.J."/>
            <person name="Wang J."/>
            <person name="Sieber C.M.K."/>
            <person name="Tom L.M."/>
            <person name="Gardinali P."/>
            <person name="Banfield J.F."/>
            <person name="Atlas R.M."/>
            <person name="Andersen G.L."/>
        </authorList>
    </citation>
    <scope>NUCLEOTIDE SEQUENCE [LARGE SCALE GENOMIC DNA]</scope>
</reference>
<sequence length="271" mass="30002">MKQIALLTFIALLMISCSKEKITPAFGVETLDEQLEGRAIELTYDVDDINVDAFGGELRDVGGDVGTILQRLAASFADIELREGNVGYVDLETQTYEFPELDDIDFEVITGVALTGVHVQLVEGPIPADASADTNADANAEDSTVTDESEETLDLSFVKSLEIFLIVDNLPTAVPNVMPVYDEDETPNPIYQGKKSTLLFSYKKSDDANKFEDDCEKKCFSLVIENGQVRDILKNNRTFSVDIRLKVDAVPRSNLRLKSKFDFALRINPGF</sequence>
<evidence type="ECO:0000256" key="1">
    <source>
        <dbReference type="SAM" id="MobiDB-lite"/>
    </source>
</evidence>